<reference evidence="2" key="1">
    <citation type="submission" date="2011-02" db="EMBL/GenBank/DDBJ databases">
        <title>The genome of the leaf-cutting ant Acromyrmex echinatior suggests key adaptations to social evolution and fungus farming.</title>
        <authorList>
            <person name="Nygaard S."/>
            <person name="Zhang G."/>
        </authorList>
    </citation>
    <scope>NUCLEOTIDE SEQUENCE</scope>
</reference>
<protein>
    <submittedName>
        <fullName evidence="2">Uncharacterized protein</fullName>
    </submittedName>
</protein>
<evidence type="ECO:0000256" key="1">
    <source>
        <dbReference type="SAM" id="MobiDB-lite"/>
    </source>
</evidence>
<gene>
    <name evidence="2" type="ORF">G5I_05481</name>
</gene>
<organism evidence="3">
    <name type="scientific">Acromyrmex echinatior</name>
    <name type="common">Panamanian leafcutter ant</name>
    <name type="synonym">Acromyrmex octospinosus echinatior</name>
    <dbReference type="NCBI Taxonomy" id="103372"/>
    <lineage>
        <taxon>Eukaryota</taxon>
        <taxon>Metazoa</taxon>
        <taxon>Ecdysozoa</taxon>
        <taxon>Arthropoda</taxon>
        <taxon>Hexapoda</taxon>
        <taxon>Insecta</taxon>
        <taxon>Pterygota</taxon>
        <taxon>Neoptera</taxon>
        <taxon>Endopterygota</taxon>
        <taxon>Hymenoptera</taxon>
        <taxon>Apocrita</taxon>
        <taxon>Aculeata</taxon>
        <taxon>Formicoidea</taxon>
        <taxon>Formicidae</taxon>
        <taxon>Myrmicinae</taxon>
        <taxon>Acromyrmex</taxon>
    </lineage>
</organism>
<dbReference type="EMBL" id="GL888175">
    <property type="protein sequence ID" value="EGI66088.1"/>
    <property type="molecule type" value="Genomic_DNA"/>
</dbReference>
<dbReference type="Proteomes" id="UP000007755">
    <property type="component" value="Unassembled WGS sequence"/>
</dbReference>
<proteinExistence type="predicted"/>
<sequence>MSTNVAAEASRPVSLPACQPASSDGPPWQGRARAAGSPARIRGVAVWPIAALLDATAGQSARAAVTTRAKYSRYISRPVATANYPQSRAGGRRRRLSGYYLERRADLSACAVREVRTRLPDTEVTLDQPRPSAIDSSHGEFFDIATRVYTRFKSQCRDALKLDVRPIASAIWIDLRGFYSHGLAIAQGRDATNLRRMSQFFLLGCLLSKLLELHHIELKFLIQCINNPTGKLHRVPQGLTLEILKVNLELSYKFTPVCQLLMKREKMRA</sequence>
<evidence type="ECO:0000313" key="3">
    <source>
        <dbReference type="Proteomes" id="UP000007755"/>
    </source>
</evidence>
<name>F4WIF7_ACREC</name>
<feature type="region of interest" description="Disordered" evidence="1">
    <location>
        <begin position="1"/>
        <end position="33"/>
    </location>
</feature>
<dbReference type="InParanoid" id="F4WIF7"/>
<dbReference type="AlphaFoldDB" id="F4WIF7"/>
<accession>F4WIF7</accession>
<evidence type="ECO:0000313" key="2">
    <source>
        <dbReference type="EMBL" id="EGI66088.1"/>
    </source>
</evidence>
<keyword evidence="3" id="KW-1185">Reference proteome</keyword>